<feature type="coiled-coil region" evidence="1">
    <location>
        <begin position="30"/>
        <end position="64"/>
    </location>
</feature>
<protein>
    <recommendedName>
        <fullName evidence="5">Protein SKIP34</fullName>
    </recommendedName>
</protein>
<gene>
    <name evidence="3" type="ORF">QN277_004400</name>
</gene>
<keyword evidence="4" id="KW-1185">Reference proteome</keyword>
<organism evidence="3 4">
    <name type="scientific">Acacia crassicarpa</name>
    <name type="common">northern wattle</name>
    <dbReference type="NCBI Taxonomy" id="499986"/>
    <lineage>
        <taxon>Eukaryota</taxon>
        <taxon>Viridiplantae</taxon>
        <taxon>Streptophyta</taxon>
        <taxon>Embryophyta</taxon>
        <taxon>Tracheophyta</taxon>
        <taxon>Spermatophyta</taxon>
        <taxon>Magnoliopsida</taxon>
        <taxon>eudicotyledons</taxon>
        <taxon>Gunneridae</taxon>
        <taxon>Pentapetalae</taxon>
        <taxon>rosids</taxon>
        <taxon>fabids</taxon>
        <taxon>Fabales</taxon>
        <taxon>Fabaceae</taxon>
        <taxon>Caesalpinioideae</taxon>
        <taxon>mimosoid clade</taxon>
        <taxon>Acacieae</taxon>
        <taxon>Acacia</taxon>
    </lineage>
</organism>
<sequence length="96" mass="11313">MCYGHQRSLSRDNINAPTTGRLPVRNFSVVENLRDRLAETEARLARARAREAELSRRLEEMKRFVSVMEILEDYLKRRFREKQGQVARLMSSTSRT</sequence>
<comment type="caution">
    <text evidence="3">The sequence shown here is derived from an EMBL/GenBank/DDBJ whole genome shotgun (WGS) entry which is preliminary data.</text>
</comment>
<evidence type="ECO:0000256" key="2">
    <source>
        <dbReference type="SAM" id="MobiDB-lite"/>
    </source>
</evidence>
<feature type="region of interest" description="Disordered" evidence="2">
    <location>
        <begin position="1"/>
        <end position="21"/>
    </location>
</feature>
<evidence type="ECO:0000313" key="3">
    <source>
        <dbReference type="EMBL" id="KAK4261397.1"/>
    </source>
</evidence>
<accession>A0AAE1MBS8</accession>
<proteinExistence type="predicted"/>
<dbReference type="Proteomes" id="UP001293593">
    <property type="component" value="Unassembled WGS sequence"/>
</dbReference>
<name>A0AAE1MBS8_9FABA</name>
<reference evidence="3" key="1">
    <citation type="submission" date="2023-10" db="EMBL/GenBank/DDBJ databases">
        <title>Chromosome-level genome of the transformable northern wattle, Acacia crassicarpa.</title>
        <authorList>
            <person name="Massaro I."/>
            <person name="Sinha N.R."/>
            <person name="Poethig S."/>
            <person name="Leichty A.R."/>
        </authorList>
    </citation>
    <scope>NUCLEOTIDE SEQUENCE</scope>
    <source>
        <strain evidence="3">Acra3RX</strain>
        <tissue evidence="3">Leaf</tissue>
    </source>
</reference>
<evidence type="ECO:0000256" key="1">
    <source>
        <dbReference type="SAM" id="Coils"/>
    </source>
</evidence>
<dbReference type="EMBL" id="JAWXYG010000010">
    <property type="protein sequence ID" value="KAK4261397.1"/>
    <property type="molecule type" value="Genomic_DNA"/>
</dbReference>
<evidence type="ECO:0000313" key="4">
    <source>
        <dbReference type="Proteomes" id="UP001293593"/>
    </source>
</evidence>
<keyword evidence="1" id="KW-0175">Coiled coil</keyword>
<evidence type="ECO:0008006" key="5">
    <source>
        <dbReference type="Google" id="ProtNLM"/>
    </source>
</evidence>
<dbReference type="AlphaFoldDB" id="A0AAE1MBS8"/>